<dbReference type="PANTHER" id="PTHR33164">
    <property type="entry name" value="TRANSCRIPTIONAL REGULATOR, MARR FAMILY"/>
    <property type="match status" value="1"/>
</dbReference>
<keyword evidence="2" id="KW-0238">DNA-binding</keyword>
<reference evidence="2" key="1">
    <citation type="submission" date="2020-10" db="EMBL/GenBank/DDBJ databases">
        <authorList>
            <person name="Gilroy R."/>
        </authorList>
    </citation>
    <scope>NUCLEOTIDE SEQUENCE</scope>
    <source>
        <strain evidence="2">CHK190-19873</strain>
    </source>
</reference>
<dbReference type="Gene3D" id="1.10.10.10">
    <property type="entry name" value="Winged helix-like DNA-binding domain superfamily/Winged helix DNA-binding domain"/>
    <property type="match status" value="1"/>
</dbReference>
<dbReference type="InterPro" id="IPR039422">
    <property type="entry name" value="MarR/SlyA-like"/>
</dbReference>
<dbReference type="Proteomes" id="UP000823935">
    <property type="component" value="Unassembled WGS sequence"/>
</dbReference>
<name>A0A9D1ESY9_9FIRM</name>
<dbReference type="SUPFAM" id="SSF46785">
    <property type="entry name" value="Winged helix' DNA-binding domain"/>
    <property type="match status" value="1"/>
</dbReference>
<evidence type="ECO:0000313" key="3">
    <source>
        <dbReference type="Proteomes" id="UP000823935"/>
    </source>
</evidence>
<dbReference type="EMBL" id="DVIQ01000047">
    <property type="protein sequence ID" value="HIS31644.1"/>
    <property type="molecule type" value="Genomic_DNA"/>
</dbReference>
<dbReference type="GO" id="GO:0006950">
    <property type="term" value="P:response to stress"/>
    <property type="evidence" value="ECO:0007669"/>
    <property type="project" value="TreeGrafter"/>
</dbReference>
<dbReference type="SMART" id="SM00347">
    <property type="entry name" value="HTH_MARR"/>
    <property type="match status" value="1"/>
</dbReference>
<organism evidence="2 3">
    <name type="scientific">Candidatus Limivivens intestinipullorum</name>
    <dbReference type="NCBI Taxonomy" id="2840858"/>
    <lineage>
        <taxon>Bacteria</taxon>
        <taxon>Bacillati</taxon>
        <taxon>Bacillota</taxon>
        <taxon>Clostridia</taxon>
        <taxon>Lachnospirales</taxon>
        <taxon>Lachnospiraceae</taxon>
        <taxon>Lachnospiraceae incertae sedis</taxon>
        <taxon>Candidatus Limivivens</taxon>
    </lineage>
</organism>
<protein>
    <submittedName>
        <fullName evidence="2">Winged helix DNA-binding protein</fullName>
    </submittedName>
</protein>
<dbReference type="Pfam" id="PF12802">
    <property type="entry name" value="MarR_2"/>
    <property type="match status" value="1"/>
</dbReference>
<dbReference type="GO" id="GO:0003677">
    <property type="term" value="F:DNA binding"/>
    <property type="evidence" value="ECO:0007669"/>
    <property type="project" value="UniProtKB-KW"/>
</dbReference>
<feature type="domain" description="HTH marR-type" evidence="1">
    <location>
        <begin position="1"/>
        <end position="153"/>
    </location>
</feature>
<comment type="caution">
    <text evidence="2">The sequence shown here is derived from an EMBL/GenBank/DDBJ whole genome shotgun (WGS) entry which is preliminary data.</text>
</comment>
<dbReference type="GO" id="GO:0003700">
    <property type="term" value="F:DNA-binding transcription factor activity"/>
    <property type="evidence" value="ECO:0007669"/>
    <property type="project" value="InterPro"/>
</dbReference>
<proteinExistence type="predicted"/>
<dbReference type="AlphaFoldDB" id="A0A9D1ESY9"/>
<dbReference type="PRINTS" id="PR00598">
    <property type="entry name" value="HTHMARR"/>
</dbReference>
<sequence length="169" mass="20107">MKENTENTRVRRIQEELLGFLPLWNYHITKPFKQLLDEGVSLEMYYSLQVLRLIGDAATMTEFGKYTRMPKQQVTKMVNRLVERNFVERIYDPTNRRIIRIRLTETGEEYIDHFLTEDAGCFRNLLEQLTPEECGQFEEAIKTLYEILSRLPLGEQSPEETENLKENLR</sequence>
<evidence type="ECO:0000313" key="2">
    <source>
        <dbReference type="EMBL" id="HIS31644.1"/>
    </source>
</evidence>
<gene>
    <name evidence="2" type="ORF">IAB44_08900</name>
</gene>
<accession>A0A9D1ESY9</accession>
<dbReference type="InterPro" id="IPR000835">
    <property type="entry name" value="HTH_MarR-typ"/>
</dbReference>
<dbReference type="PROSITE" id="PS50995">
    <property type="entry name" value="HTH_MARR_2"/>
    <property type="match status" value="1"/>
</dbReference>
<dbReference type="InterPro" id="IPR036388">
    <property type="entry name" value="WH-like_DNA-bd_sf"/>
</dbReference>
<reference evidence="2" key="2">
    <citation type="journal article" date="2021" name="PeerJ">
        <title>Extensive microbial diversity within the chicken gut microbiome revealed by metagenomics and culture.</title>
        <authorList>
            <person name="Gilroy R."/>
            <person name="Ravi A."/>
            <person name="Getino M."/>
            <person name="Pursley I."/>
            <person name="Horton D.L."/>
            <person name="Alikhan N.F."/>
            <person name="Baker D."/>
            <person name="Gharbi K."/>
            <person name="Hall N."/>
            <person name="Watson M."/>
            <person name="Adriaenssens E.M."/>
            <person name="Foster-Nyarko E."/>
            <person name="Jarju S."/>
            <person name="Secka A."/>
            <person name="Antonio M."/>
            <person name="Oren A."/>
            <person name="Chaudhuri R.R."/>
            <person name="La Ragione R."/>
            <person name="Hildebrand F."/>
            <person name="Pallen M.J."/>
        </authorList>
    </citation>
    <scope>NUCLEOTIDE SEQUENCE</scope>
    <source>
        <strain evidence="2">CHK190-19873</strain>
    </source>
</reference>
<evidence type="ECO:0000259" key="1">
    <source>
        <dbReference type="PROSITE" id="PS50995"/>
    </source>
</evidence>
<dbReference type="PANTHER" id="PTHR33164:SF43">
    <property type="entry name" value="HTH-TYPE TRANSCRIPTIONAL REPRESSOR YETL"/>
    <property type="match status" value="1"/>
</dbReference>
<dbReference type="InterPro" id="IPR036390">
    <property type="entry name" value="WH_DNA-bd_sf"/>
</dbReference>